<feature type="domain" description="DUF7380" evidence="1">
    <location>
        <begin position="4"/>
        <end position="170"/>
    </location>
</feature>
<proteinExistence type="predicted"/>
<dbReference type="AlphaFoldDB" id="A0A1R0XW34"/>
<reference evidence="2 3" key="1">
    <citation type="submission" date="2016-10" db="EMBL/GenBank/DDBJ databases">
        <title>Paenibacillus species isolates.</title>
        <authorList>
            <person name="Beno S.M."/>
        </authorList>
    </citation>
    <scope>NUCLEOTIDE SEQUENCE [LARGE SCALE GENOMIC DNA]</scope>
    <source>
        <strain evidence="2 3">FSL H7-0710</strain>
    </source>
</reference>
<name>A0A1R0XW34_9BACL</name>
<dbReference type="OrthoDB" id="2987658at2"/>
<accession>A0A1R0XW34</accession>
<dbReference type="RefSeq" id="WP_076119908.1">
    <property type="nucleotide sequence ID" value="NZ_MPTC01000014.1"/>
</dbReference>
<comment type="caution">
    <text evidence="2">The sequence shown here is derived from an EMBL/GenBank/DDBJ whole genome shotgun (WGS) entry which is preliminary data.</text>
</comment>
<dbReference type="InterPro" id="IPR055804">
    <property type="entry name" value="DUF7380"/>
</dbReference>
<organism evidence="2 3">
    <name type="scientific">Paenibacillus odorifer</name>
    <dbReference type="NCBI Taxonomy" id="189426"/>
    <lineage>
        <taxon>Bacteria</taxon>
        <taxon>Bacillati</taxon>
        <taxon>Bacillota</taxon>
        <taxon>Bacilli</taxon>
        <taxon>Bacillales</taxon>
        <taxon>Paenibacillaceae</taxon>
        <taxon>Paenibacillus</taxon>
    </lineage>
</organism>
<dbReference type="Proteomes" id="UP000187439">
    <property type="component" value="Unassembled WGS sequence"/>
</dbReference>
<dbReference type="EMBL" id="MPTC01000014">
    <property type="protein sequence ID" value="OMD39207.1"/>
    <property type="molecule type" value="Genomic_DNA"/>
</dbReference>
<evidence type="ECO:0000313" key="3">
    <source>
        <dbReference type="Proteomes" id="UP000187439"/>
    </source>
</evidence>
<dbReference type="Pfam" id="PF24098">
    <property type="entry name" value="DUF7380"/>
    <property type="match status" value="1"/>
</dbReference>
<sequence length="511" mass="59138">MLSKEIKTEDVNNVDWDEFIKSSEKKECYYYYSLFYEASDRSQFKKEIVMNEILKLLGMVCSFHLDLENYEEPFKPAIILMESRSPSIEDLTDNDYEAIELIVDFIKDSELKARLADVLWVGKRNHRKASTAVFSYIESFWILFDPEHWTSCISKIERALQIAAMLGRKNNPFNTCVETIEIALKKLNGEDPLFLASKFMELLIEYHVGDPEHYSKLSEKIAIKAEESVDLRRARSYWEICSRWHHLRKDPEGQRAKLKSYAETYVKEAELILAGEKPSYMLASSHISSAIEALKRIGGNNKRIEELHKLLLMYQKNSITELGVVTSGEINIRNYIEGAEKLIEGKEKGDAIFQLGLIGNPPQKSALRAQVEKFSKKFLFQHLFSSVAINESGKIIGRQPSMLSENQEEVEAAIKVEMYKHAQYHHLLHTQGLVEPARRKIIFDHSVRLKDIFYLVKNNPFVPQGRELIFAEGLLKGFYGDFLTSAHLLIPQLENSIRHILLRIRKDCFLY</sequence>
<protein>
    <recommendedName>
        <fullName evidence="1">DUF7380 domain-containing protein</fullName>
    </recommendedName>
</protein>
<evidence type="ECO:0000259" key="1">
    <source>
        <dbReference type="Pfam" id="PF24098"/>
    </source>
</evidence>
<evidence type="ECO:0000313" key="2">
    <source>
        <dbReference type="EMBL" id="OMD39207.1"/>
    </source>
</evidence>
<gene>
    <name evidence="2" type="ORF">BSK52_16400</name>
</gene>